<reference evidence="1" key="1">
    <citation type="submission" date="2015-07" db="EMBL/GenBank/DDBJ databases">
        <title>MeaNS - Measles Nucleotide Surveillance Program.</title>
        <authorList>
            <person name="Tran T."/>
            <person name="Druce J."/>
        </authorList>
    </citation>
    <scope>NUCLEOTIDE SEQUENCE</scope>
    <source>
        <strain evidence="1">UCB-OBI-ISO-001</strain>
        <tissue evidence="1">Gonad</tissue>
    </source>
</reference>
<gene>
    <name evidence="1" type="ORF">OCBIM_22022217mg</name>
</gene>
<dbReference type="AlphaFoldDB" id="A0A0L8IBM0"/>
<evidence type="ECO:0000313" key="1">
    <source>
        <dbReference type="EMBL" id="KOF98881.1"/>
    </source>
</evidence>
<accession>A0A0L8IBM0</accession>
<dbReference type="EMBL" id="KQ416062">
    <property type="protein sequence ID" value="KOF98881.1"/>
    <property type="molecule type" value="Genomic_DNA"/>
</dbReference>
<organism evidence="1">
    <name type="scientific">Octopus bimaculoides</name>
    <name type="common">California two-spotted octopus</name>
    <dbReference type="NCBI Taxonomy" id="37653"/>
    <lineage>
        <taxon>Eukaryota</taxon>
        <taxon>Metazoa</taxon>
        <taxon>Spiralia</taxon>
        <taxon>Lophotrochozoa</taxon>
        <taxon>Mollusca</taxon>
        <taxon>Cephalopoda</taxon>
        <taxon>Coleoidea</taxon>
        <taxon>Octopodiformes</taxon>
        <taxon>Octopoda</taxon>
        <taxon>Incirrata</taxon>
        <taxon>Octopodidae</taxon>
        <taxon>Octopus</taxon>
    </lineage>
</organism>
<sequence>MAQIKNIYTWYLGLGVRGSGFLLHWKQVVYIFFTSIKKTLWIEMGSRYFLPSTGIFNLTQYFEK</sequence>
<proteinExistence type="predicted"/>
<protein>
    <submittedName>
        <fullName evidence="1">Uncharacterized protein</fullName>
    </submittedName>
</protein>
<name>A0A0L8IBM0_OCTBM</name>